<comment type="subcellular location">
    <subcellularLocation>
        <location evidence="1">Mitochondrion</location>
    </subcellularLocation>
</comment>
<dbReference type="InterPro" id="IPR034913">
    <property type="entry name" value="mS27/PTCD2"/>
</dbReference>
<sequence>MLKIFFKGVTKHGHFRNNHLMKTCLSRRNFLSSAYELESEFNSRLNNKILKQVNPSNMYLELDQQYNRHKKLHAIDVDLYVNSISNDAYTEELEDILYKFRLTPSTVDTMDSTQHAVIRLYLKLNKTQELLEILDDRLNYGVFPGEIIIITTCAAMHLSSILKLTEYLTYEKINITNENGRAVDNIKSSHTEVHVMS</sequence>
<dbReference type="AlphaFoldDB" id="A0A1S4ENH4"/>
<dbReference type="Proteomes" id="UP000079169">
    <property type="component" value="Unplaced"/>
</dbReference>
<dbReference type="Pfam" id="PF10037">
    <property type="entry name" value="MRP-S27"/>
    <property type="match status" value="1"/>
</dbReference>
<dbReference type="InterPro" id="IPR019266">
    <property type="entry name" value="Ribosomal_mS27"/>
</dbReference>
<keyword evidence="2" id="KW-1185">Reference proteome</keyword>
<dbReference type="RefSeq" id="XP_017303736.1">
    <property type="nucleotide sequence ID" value="XM_017448247.2"/>
</dbReference>
<reference evidence="3" key="1">
    <citation type="submission" date="2025-08" db="UniProtKB">
        <authorList>
            <consortium name="RefSeq"/>
        </authorList>
    </citation>
    <scope>IDENTIFICATION</scope>
</reference>
<evidence type="ECO:0000256" key="1">
    <source>
        <dbReference type="ARBA" id="ARBA00004173"/>
    </source>
</evidence>
<evidence type="ECO:0000313" key="2">
    <source>
        <dbReference type="Proteomes" id="UP000079169"/>
    </source>
</evidence>
<gene>
    <name evidence="3" type="primary">LOC103519593</name>
</gene>
<organism evidence="2 3">
    <name type="scientific">Diaphorina citri</name>
    <name type="common">Asian citrus psyllid</name>
    <dbReference type="NCBI Taxonomy" id="121845"/>
    <lineage>
        <taxon>Eukaryota</taxon>
        <taxon>Metazoa</taxon>
        <taxon>Ecdysozoa</taxon>
        <taxon>Arthropoda</taxon>
        <taxon>Hexapoda</taxon>
        <taxon>Insecta</taxon>
        <taxon>Pterygota</taxon>
        <taxon>Neoptera</taxon>
        <taxon>Paraneoptera</taxon>
        <taxon>Hemiptera</taxon>
        <taxon>Sternorrhyncha</taxon>
        <taxon>Psylloidea</taxon>
        <taxon>Psyllidae</taxon>
        <taxon>Diaphorininae</taxon>
        <taxon>Diaphorina</taxon>
    </lineage>
</organism>
<proteinExistence type="predicted"/>
<dbReference type="PANTHER" id="PTHR21393:SF0">
    <property type="entry name" value="SMALL RIBOSOMAL SUBUNIT PROTEIN MS27"/>
    <property type="match status" value="1"/>
</dbReference>
<dbReference type="KEGG" id="dci:103519593"/>
<protein>
    <submittedName>
        <fullName evidence="3">Uncharacterized protein LOC103519593</fullName>
    </submittedName>
</protein>
<evidence type="ECO:0000313" key="3">
    <source>
        <dbReference type="RefSeq" id="XP_017303736.1"/>
    </source>
</evidence>
<dbReference type="STRING" id="121845.A0A1S4ENH4"/>
<dbReference type="GO" id="GO:0005739">
    <property type="term" value="C:mitochondrion"/>
    <property type="evidence" value="ECO:0007669"/>
    <property type="project" value="UniProtKB-SubCell"/>
</dbReference>
<dbReference type="PaxDb" id="121845-A0A1S4ENH4"/>
<dbReference type="GeneID" id="103519593"/>
<name>A0A1S4ENH4_DIACI</name>
<dbReference type="PANTHER" id="PTHR21393">
    <property type="entry name" value="MITOCHONDRIAL 28S RIBOSOMAL PROTEIN S27"/>
    <property type="match status" value="1"/>
</dbReference>
<accession>A0A1S4ENH4</accession>